<keyword evidence="1" id="KW-0812">Transmembrane</keyword>
<evidence type="ECO:0000313" key="5">
    <source>
        <dbReference type="WBParaSite" id="BXY_1141300.1"/>
    </source>
</evidence>
<dbReference type="SMR" id="A0A1I7SEF4"/>
<protein>
    <submittedName>
        <fullName evidence="2">(pine wood nematode) hypothetical protein</fullName>
    </submittedName>
</protein>
<dbReference type="EMBL" id="CAJFDI010000003">
    <property type="protein sequence ID" value="CAD5219075.1"/>
    <property type="molecule type" value="Genomic_DNA"/>
</dbReference>
<dbReference type="InterPro" id="IPR019421">
    <property type="entry name" value="7TM_GPCR_serpentine_rcpt_Srd"/>
</dbReference>
<keyword evidence="4" id="KW-1185">Reference proteome</keyword>
<dbReference type="PANTHER" id="PTHR22943">
    <property type="entry name" value="7-TRANSMEMBRANE DOMAIN RECEPTOR C.ELEGANS"/>
    <property type="match status" value="1"/>
</dbReference>
<evidence type="ECO:0000313" key="2">
    <source>
        <dbReference type="EMBL" id="CAD5219075.1"/>
    </source>
</evidence>
<dbReference type="Proteomes" id="UP000095284">
    <property type="component" value="Unplaced"/>
</dbReference>
<feature type="transmembrane region" description="Helical" evidence="1">
    <location>
        <begin position="113"/>
        <end position="133"/>
    </location>
</feature>
<evidence type="ECO:0000313" key="4">
    <source>
        <dbReference type="Proteomes" id="UP000659654"/>
    </source>
</evidence>
<dbReference type="Proteomes" id="UP000582659">
    <property type="component" value="Unassembled WGS sequence"/>
</dbReference>
<feature type="transmembrane region" description="Helical" evidence="1">
    <location>
        <begin position="14"/>
        <end position="33"/>
    </location>
</feature>
<reference evidence="5" key="1">
    <citation type="submission" date="2016-11" db="UniProtKB">
        <authorList>
            <consortium name="WormBaseParasite"/>
        </authorList>
    </citation>
    <scope>IDENTIFICATION</scope>
</reference>
<sequence length="280" mass="32209">MEGPLRSFSKPDQLIWLSVYVVALTWHMTALPVQYYFRHFTLTRGYRLPTHRILLLAAFGFLVALLTGILSHPAYGMSNAVRPGFNYNELWYPDEDGEDVFYADTRSSTMSLYFVWSSLVATTSYLLLPYICYRTVRHFHKKGATVSRRSENMQRQLTRFLKIQTIMPLFVSTGPNIFLFITSALRIDPGILCAIIIDLITLLPIANPILSIWAIKPYRRAIRKLFEKEDTAIRPVFRINNITVGRQSSLTSDSRFSRFGIVLLRATAEILKPFGMRPET</sequence>
<dbReference type="AlphaFoldDB" id="A0A1I7SEF4"/>
<dbReference type="EMBL" id="CAJFCV020000003">
    <property type="protein sequence ID" value="CAG9104002.1"/>
    <property type="molecule type" value="Genomic_DNA"/>
</dbReference>
<keyword evidence="1" id="KW-0472">Membrane</keyword>
<dbReference type="Gene3D" id="1.20.1070.10">
    <property type="entry name" value="Rhodopsin 7-helix transmembrane proteins"/>
    <property type="match status" value="1"/>
</dbReference>
<accession>A0A1I7SEF4</accession>
<dbReference type="Pfam" id="PF10317">
    <property type="entry name" value="7TM_GPCR_Srd"/>
    <property type="match status" value="1"/>
</dbReference>
<dbReference type="WBParaSite" id="BXY_1141300.1">
    <property type="protein sequence ID" value="BXY_1141300.1"/>
    <property type="gene ID" value="BXY_1141300"/>
</dbReference>
<feature type="transmembrane region" description="Helical" evidence="1">
    <location>
        <begin position="53"/>
        <end position="75"/>
    </location>
</feature>
<reference evidence="2" key="2">
    <citation type="submission" date="2020-09" db="EMBL/GenBank/DDBJ databases">
        <authorList>
            <person name="Kikuchi T."/>
        </authorList>
    </citation>
    <scope>NUCLEOTIDE SEQUENCE</scope>
    <source>
        <strain evidence="2">Ka4C1</strain>
    </source>
</reference>
<dbReference type="SUPFAM" id="SSF81321">
    <property type="entry name" value="Family A G protein-coupled receptor-like"/>
    <property type="match status" value="1"/>
</dbReference>
<dbReference type="PANTHER" id="PTHR22943:SF248">
    <property type="entry name" value="SEVEN TM RECEPTOR"/>
    <property type="match status" value="1"/>
</dbReference>
<feature type="transmembrane region" description="Helical" evidence="1">
    <location>
        <begin position="191"/>
        <end position="215"/>
    </location>
</feature>
<proteinExistence type="predicted"/>
<name>A0A1I7SEF4_BURXY</name>
<gene>
    <name evidence="2" type="ORF">BXYJ_LOCUS5497</name>
</gene>
<feature type="transmembrane region" description="Helical" evidence="1">
    <location>
        <begin position="165"/>
        <end position="185"/>
    </location>
</feature>
<evidence type="ECO:0000256" key="1">
    <source>
        <dbReference type="SAM" id="Phobius"/>
    </source>
</evidence>
<organism evidence="3 5">
    <name type="scientific">Bursaphelenchus xylophilus</name>
    <name type="common">Pinewood nematode worm</name>
    <name type="synonym">Aphelenchoides xylophilus</name>
    <dbReference type="NCBI Taxonomy" id="6326"/>
    <lineage>
        <taxon>Eukaryota</taxon>
        <taxon>Metazoa</taxon>
        <taxon>Ecdysozoa</taxon>
        <taxon>Nematoda</taxon>
        <taxon>Chromadorea</taxon>
        <taxon>Rhabditida</taxon>
        <taxon>Tylenchina</taxon>
        <taxon>Tylenchomorpha</taxon>
        <taxon>Aphelenchoidea</taxon>
        <taxon>Aphelenchoididae</taxon>
        <taxon>Bursaphelenchus</taxon>
    </lineage>
</organism>
<dbReference type="Proteomes" id="UP000659654">
    <property type="component" value="Unassembled WGS sequence"/>
</dbReference>
<evidence type="ECO:0000313" key="3">
    <source>
        <dbReference type="Proteomes" id="UP000095284"/>
    </source>
</evidence>
<dbReference type="OrthoDB" id="5876986at2759"/>
<keyword evidence="1" id="KW-1133">Transmembrane helix</keyword>